<reference evidence="2 3" key="1">
    <citation type="journal article" date="2020" name="BMC Genomics">
        <title>Intraspecific diversification of the crop wild relative Brassica cretica Lam. using demographic model selection.</title>
        <authorList>
            <person name="Kioukis A."/>
            <person name="Michalopoulou V.A."/>
            <person name="Briers L."/>
            <person name="Pirintsos S."/>
            <person name="Studholme D.J."/>
            <person name="Pavlidis P."/>
            <person name="Sarris P.F."/>
        </authorList>
    </citation>
    <scope>NUCLEOTIDE SEQUENCE [LARGE SCALE GENOMIC DNA]</scope>
    <source>
        <strain evidence="3">cv. PFS-1207/04</strain>
    </source>
</reference>
<dbReference type="EMBL" id="QGKV02000832">
    <property type="protein sequence ID" value="KAF3551770.1"/>
    <property type="molecule type" value="Genomic_DNA"/>
</dbReference>
<protein>
    <submittedName>
        <fullName evidence="2">Uncharacterized protein</fullName>
    </submittedName>
</protein>
<sequence>MSSNGKFTLSGDPNSKKQRGVGADSFPGTNKSIGKHGGSSGLSIGDPHSKKSKGDVSVSSPGLNKPISMTGDSPGVPTGVSNSKKPNGPIVERTKTGVSSGVRGKAAVSSHMQHIPQRIHQLQEGISVRPITVFYPKVAFDKIDNKISPNFRSCARVRDPAPVGRSSFTAGSPPHSETSLLLPSHFMDLARDVPTSLRLGRSGSRKLSTGCWAHSGYATSLHKVAPGHSGYLTPLHSPAPDHARIAMKCRAG</sequence>
<keyword evidence="3" id="KW-1185">Reference proteome</keyword>
<accession>A0ABQ7CHD4</accession>
<dbReference type="Proteomes" id="UP000266723">
    <property type="component" value="Unassembled WGS sequence"/>
</dbReference>
<proteinExistence type="predicted"/>
<feature type="region of interest" description="Disordered" evidence="1">
    <location>
        <begin position="1"/>
        <end position="101"/>
    </location>
</feature>
<evidence type="ECO:0000313" key="2">
    <source>
        <dbReference type="EMBL" id="KAF3551770.1"/>
    </source>
</evidence>
<evidence type="ECO:0000313" key="3">
    <source>
        <dbReference type="Proteomes" id="UP000266723"/>
    </source>
</evidence>
<organism evidence="2 3">
    <name type="scientific">Brassica cretica</name>
    <name type="common">Mustard</name>
    <dbReference type="NCBI Taxonomy" id="69181"/>
    <lineage>
        <taxon>Eukaryota</taxon>
        <taxon>Viridiplantae</taxon>
        <taxon>Streptophyta</taxon>
        <taxon>Embryophyta</taxon>
        <taxon>Tracheophyta</taxon>
        <taxon>Spermatophyta</taxon>
        <taxon>Magnoliopsida</taxon>
        <taxon>eudicotyledons</taxon>
        <taxon>Gunneridae</taxon>
        <taxon>Pentapetalae</taxon>
        <taxon>rosids</taxon>
        <taxon>malvids</taxon>
        <taxon>Brassicales</taxon>
        <taxon>Brassicaceae</taxon>
        <taxon>Brassiceae</taxon>
        <taxon>Brassica</taxon>
    </lineage>
</organism>
<comment type="caution">
    <text evidence="2">The sequence shown here is derived from an EMBL/GenBank/DDBJ whole genome shotgun (WGS) entry which is preliminary data.</text>
</comment>
<feature type="compositionally biased region" description="Polar residues" evidence="1">
    <location>
        <begin position="1"/>
        <end position="13"/>
    </location>
</feature>
<evidence type="ECO:0000256" key="1">
    <source>
        <dbReference type="SAM" id="MobiDB-lite"/>
    </source>
</evidence>
<gene>
    <name evidence="2" type="ORF">DY000_02009327</name>
</gene>
<name>A0ABQ7CHD4_BRACR</name>